<dbReference type="GO" id="GO:0008171">
    <property type="term" value="F:O-methyltransferase activity"/>
    <property type="evidence" value="ECO:0007669"/>
    <property type="project" value="InterPro"/>
</dbReference>
<evidence type="ECO:0000313" key="8">
    <source>
        <dbReference type="Proteomes" id="UP000825729"/>
    </source>
</evidence>
<feature type="domain" description="O-methyltransferase dimerisation" evidence="6">
    <location>
        <begin position="23"/>
        <end position="118"/>
    </location>
</feature>
<proteinExistence type="predicted"/>
<dbReference type="Gene3D" id="3.40.50.150">
    <property type="entry name" value="Vaccinia Virus protein VP39"/>
    <property type="match status" value="1"/>
</dbReference>
<dbReference type="GO" id="GO:0032259">
    <property type="term" value="P:methylation"/>
    <property type="evidence" value="ECO:0007669"/>
    <property type="project" value="UniProtKB-KW"/>
</dbReference>
<organism evidence="7 8">
    <name type="scientific">Aristolochia fimbriata</name>
    <name type="common">White veined hardy Dutchman's pipe vine</name>
    <dbReference type="NCBI Taxonomy" id="158543"/>
    <lineage>
        <taxon>Eukaryota</taxon>
        <taxon>Viridiplantae</taxon>
        <taxon>Streptophyta</taxon>
        <taxon>Embryophyta</taxon>
        <taxon>Tracheophyta</taxon>
        <taxon>Spermatophyta</taxon>
        <taxon>Magnoliopsida</taxon>
        <taxon>Magnoliidae</taxon>
        <taxon>Piperales</taxon>
        <taxon>Aristolochiaceae</taxon>
        <taxon>Aristolochia</taxon>
    </lineage>
</organism>
<evidence type="ECO:0000256" key="3">
    <source>
        <dbReference type="ARBA" id="ARBA00022691"/>
    </source>
</evidence>
<evidence type="ECO:0000256" key="2">
    <source>
        <dbReference type="ARBA" id="ARBA00022679"/>
    </source>
</evidence>
<accession>A0AAV7EF31</accession>
<dbReference type="InterPro" id="IPR029063">
    <property type="entry name" value="SAM-dependent_MTases_sf"/>
</dbReference>
<dbReference type="Proteomes" id="UP000825729">
    <property type="component" value="Unassembled WGS sequence"/>
</dbReference>
<keyword evidence="1" id="KW-0489">Methyltransferase</keyword>
<feature type="domain" description="O-methyltransferase C-terminal" evidence="5">
    <location>
        <begin position="141"/>
        <end position="342"/>
    </location>
</feature>
<keyword evidence="2" id="KW-0808">Transferase</keyword>
<evidence type="ECO:0000259" key="5">
    <source>
        <dbReference type="Pfam" id="PF00891"/>
    </source>
</evidence>
<keyword evidence="8" id="KW-1185">Reference proteome</keyword>
<dbReference type="InterPro" id="IPR036390">
    <property type="entry name" value="WH_DNA-bd_sf"/>
</dbReference>
<dbReference type="EMBL" id="JAINDJ010000005">
    <property type="protein sequence ID" value="KAG9447450.1"/>
    <property type="molecule type" value="Genomic_DNA"/>
</dbReference>
<feature type="active site" description="Proton acceptor" evidence="4">
    <location>
        <position position="272"/>
    </location>
</feature>
<dbReference type="PIRSF" id="PIRSF005739">
    <property type="entry name" value="O-mtase"/>
    <property type="match status" value="1"/>
</dbReference>
<keyword evidence="3" id="KW-0949">S-adenosyl-L-methionine</keyword>
<dbReference type="Pfam" id="PF08100">
    <property type="entry name" value="Dimerisation"/>
    <property type="match status" value="1"/>
</dbReference>
<dbReference type="PROSITE" id="PS51683">
    <property type="entry name" value="SAM_OMT_II"/>
    <property type="match status" value="1"/>
</dbReference>
<evidence type="ECO:0000256" key="1">
    <source>
        <dbReference type="ARBA" id="ARBA00022603"/>
    </source>
</evidence>
<evidence type="ECO:0000313" key="7">
    <source>
        <dbReference type="EMBL" id="KAG9447450.1"/>
    </source>
</evidence>
<dbReference type="CDD" id="cd02440">
    <property type="entry name" value="AdoMet_MTases"/>
    <property type="match status" value="1"/>
</dbReference>
<sequence>MGEAVARVDQAKEEERSAQAKIWKITHAIVDAVALRTAVELGIADIIHSHGGPTSLSHLSTRLPLNSVDTGRLFRLMRYLVNLGVFTQEYPAGADTEGDRDVSEPRYGLGTLGRKYLVRESEECMAPLVLAFTEQNSLKIWHYVKEALVPEGPTPSERAYGMTVWDDFASDPEKSRSFNEAMACDARIVTSALVRECGDTFAGIRSIVDVGGGTGSTMLAVSKAFPHIKCTVFDLPHVVDASPHYPGIARVKGDMFEYVPAADAVILKSVLHDWGDGECVKILKRCKEALVEKTGKVIIIEYVLDDCHSDMKLLVDMVMMVGPGGTERTEAEWKKLILGAGYTGYLIKRISALQSVIEAYP</sequence>
<dbReference type="SUPFAM" id="SSF53335">
    <property type="entry name" value="S-adenosyl-L-methionine-dependent methyltransferases"/>
    <property type="match status" value="1"/>
</dbReference>
<gene>
    <name evidence="7" type="ORF">H6P81_013578</name>
</gene>
<dbReference type="GO" id="GO:0046983">
    <property type="term" value="F:protein dimerization activity"/>
    <property type="evidence" value="ECO:0007669"/>
    <property type="project" value="InterPro"/>
</dbReference>
<dbReference type="InterPro" id="IPR001077">
    <property type="entry name" value="COMT_C"/>
</dbReference>
<dbReference type="SUPFAM" id="SSF46785">
    <property type="entry name" value="Winged helix' DNA-binding domain"/>
    <property type="match status" value="1"/>
</dbReference>
<name>A0AAV7EF31_ARIFI</name>
<dbReference type="InterPro" id="IPR016461">
    <property type="entry name" value="COMT-like"/>
</dbReference>
<evidence type="ECO:0000259" key="6">
    <source>
        <dbReference type="Pfam" id="PF08100"/>
    </source>
</evidence>
<reference evidence="7 8" key="1">
    <citation type="submission" date="2021-07" db="EMBL/GenBank/DDBJ databases">
        <title>The Aristolochia fimbriata genome: insights into angiosperm evolution, floral development and chemical biosynthesis.</title>
        <authorList>
            <person name="Jiao Y."/>
        </authorList>
    </citation>
    <scope>NUCLEOTIDE SEQUENCE [LARGE SCALE GENOMIC DNA]</scope>
    <source>
        <strain evidence="7">IBCAS-2021</strain>
        <tissue evidence="7">Leaf</tissue>
    </source>
</reference>
<dbReference type="PANTHER" id="PTHR11746">
    <property type="entry name" value="O-METHYLTRANSFERASE"/>
    <property type="match status" value="1"/>
</dbReference>
<dbReference type="InterPro" id="IPR012967">
    <property type="entry name" value="COMT_dimerisation"/>
</dbReference>
<protein>
    <recommendedName>
        <fullName evidence="9">O-methyltransferase</fullName>
    </recommendedName>
</protein>
<dbReference type="AlphaFoldDB" id="A0AAV7EF31"/>
<comment type="caution">
    <text evidence="7">The sequence shown here is derived from an EMBL/GenBank/DDBJ whole genome shotgun (WGS) entry which is preliminary data.</text>
</comment>
<dbReference type="Pfam" id="PF00891">
    <property type="entry name" value="Methyltransf_2"/>
    <property type="match status" value="1"/>
</dbReference>
<dbReference type="Gene3D" id="1.10.10.10">
    <property type="entry name" value="Winged helix-like DNA-binding domain superfamily/Winged helix DNA-binding domain"/>
    <property type="match status" value="1"/>
</dbReference>
<evidence type="ECO:0000256" key="4">
    <source>
        <dbReference type="PIRSR" id="PIRSR005739-1"/>
    </source>
</evidence>
<dbReference type="InterPro" id="IPR036388">
    <property type="entry name" value="WH-like_DNA-bd_sf"/>
</dbReference>
<evidence type="ECO:0008006" key="9">
    <source>
        <dbReference type="Google" id="ProtNLM"/>
    </source>
</evidence>